<dbReference type="PANTHER" id="PTHR10797">
    <property type="entry name" value="CCR4-NOT TRANSCRIPTION COMPLEX SUBUNIT"/>
    <property type="match status" value="1"/>
</dbReference>
<accession>A0A2W1BTS0</accession>
<dbReference type="InterPro" id="IPR012337">
    <property type="entry name" value="RNaseH-like_sf"/>
</dbReference>
<dbReference type="EMBL" id="KZ149952">
    <property type="protein sequence ID" value="PZC76597.1"/>
    <property type="molecule type" value="Genomic_DNA"/>
</dbReference>
<dbReference type="SUPFAM" id="SSF53098">
    <property type="entry name" value="Ribonuclease H-like"/>
    <property type="match status" value="1"/>
</dbReference>
<evidence type="ECO:0000313" key="1">
    <source>
        <dbReference type="EMBL" id="PZC76597.1"/>
    </source>
</evidence>
<dbReference type="GO" id="GO:0030014">
    <property type="term" value="C:CCR4-NOT complex"/>
    <property type="evidence" value="ECO:0007669"/>
    <property type="project" value="InterPro"/>
</dbReference>
<dbReference type="GO" id="GO:0004535">
    <property type="term" value="F:poly(A)-specific ribonuclease activity"/>
    <property type="evidence" value="ECO:0007669"/>
    <property type="project" value="InterPro"/>
</dbReference>
<dbReference type="AlphaFoldDB" id="A0A2W1BTS0"/>
<name>A0A2W1BTS0_HELAM</name>
<reference evidence="1 2" key="1">
    <citation type="journal article" date="2017" name="BMC Biol.">
        <title>Genomic innovations, transcriptional plasticity and gene loss underlying the evolution and divergence of two highly polyphagous and invasive Helicoverpa pest species.</title>
        <authorList>
            <person name="Pearce S.L."/>
            <person name="Clarke D.F."/>
            <person name="East P.D."/>
            <person name="Elfekih S."/>
            <person name="Gordon K.H."/>
            <person name="Jermiin L.S."/>
            <person name="McGaughran A."/>
            <person name="Oakeshott J.G."/>
            <person name="Papanikolaou A."/>
            <person name="Perera O.P."/>
            <person name="Rane R.V."/>
            <person name="Richards S."/>
            <person name="Tay W.T."/>
            <person name="Walsh T.K."/>
            <person name="Anderson A."/>
            <person name="Anderson C.J."/>
            <person name="Asgari S."/>
            <person name="Board P.G."/>
            <person name="Bretschneider A."/>
            <person name="Campbell P.M."/>
            <person name="Chertemps T."/>
            <person name="Christeller J.T."/>
            <person name="Coppin C.W."/>
            <person name="Downes S.J."/>
            <person name="Duan G."/>
            <person name="Farnsworth C.A."/>
            <person name="Good R.T."/>
            <person name="Han L.B."/>
            <person name="Han Y.C."/>
            <person name="Hatje K."/>
            <person name="Horne I."/>
            <person name="Huang Y.P."/>
            <person name="Hughes D.S."/>
            <person name="Jacquin-Joly E."/>
            <person name="James W."/>
            <person name="Jhangiani S."/>
            <person name="Kollmar M."/>
            <person name="Kuwar S.S."/>
            <person name="Li S."/>
            <person name="Liu N.Y."/>
            <person name="Maibeche M.T."/>
            <person name="Miller J.R."/>
            <person name="Montagne N."/>
            <person name="Perry T."/>
            <person name="Qu J."/>
            <person name="Song S.V."/>
            <person name="Sutton G.G."/>
            <person name="Vogel H."/>
            <person name="Walenz B.P."/>
            <person name="Xu W."/>
            <person name="Zhang H.J."/>
            <person name="Zou Z."/>
            <person name="Batterham P."/>
            <person name="Edwards O.R."/>
            <person name="Feyereisen R."/>
            <person name="Gibbs R.A."/>
            <person name="Heckel D.G."/>
            <person name="McGrath A."/>
            <person name="Robin C."/>
            <person name="Scherer S.E."/>
            <person name="Worley K.C."/>
            <person name="Wu Y.D."/>
        </authorList>
    </citation>
    <scope>NUCLEOTIDE SEQUENCE [LARGE SCALE GENOMIC DNA]</scope>
    <source>
        <strain evidence="1">Harm_GR_Male_#8</strain>
        <tissue evidence="1">Whole organism</tissue>
    </source>
</reference>
<dbReference type="InterPro" id="IPR039637">
    <property type="entry name" value="CNOT7/CNOT8/Pop2"/>
</dbReference>
<protein>
    <submittedName>
        <fullName evidence="1">Uncharacterized protein</fullName>
    </submittedName>
</protein>
<dbReference type="InterPro" id="IPR036397">
    <property type="entry name" value="RNaseH_sf"/>
</dbReference>
<dbReference type="OrthoDB" id="1164111at2759"/>
<dbReference type="Proteomes" id="UP000249218">
    <property type="component" value="Unassembled WGS sequence"/>
</dbReference>
<evidence type="ECO:0000313" key="2">
    <source>
        <dbReference type="Proteomes" id="UP000249218"/>
    </source>
</evidence>
<gene>
    <name evidence="1" type="primary">HaOG204437</name>
    <name evidence="1" type="ORF">B5X24_HaOG204437</name>
</gene>
<organism evidence="1 2">
    <name type="scientific">Helicoverpa armigera</name>
    <name type="common">Cotton bollworm</name>
    <name type="synonym">Heliothis armigera</name>
    <dbReference type="NCBI Taxonomy" id="29058"/>
    <lineage>
        <taxon>Eukaryota</taxon>
        <taxon>Metazoa</taxon>
        <taxon>Ecdysozoa</taxon>
        <taxon>Arthropoda</taxon>
        <taxon>Hexapoda</taxon>
        <taxon>Insecta</taxon>
        <taxon>Pterygota</taxon>
        <taxon>Neoptera</taxon>
        <taxon>Endopterygota</taxon>
        <taxon>Lepidoptera</taxon>
        <taxon>Glossata</taxon>
        <taxon>Ditrysia</taxon>
        <taxon>Noctuoidea</taxon>
        <taxon>Noctuidae</taxon>
        <taxon>Heliothinae</taxon>
        <taxon>Helicoverpa</taxon>
    </lineage>
</organism>
<sequence>MKMLSNTIEEDCSIKNVWNHNLHEEFHVIRGVVQKFHWVAMDTEFPGVVAKPLGEFRSTADYHYQLLR</sequence>
<proteinExistence type="predicted"/>
<dbReference type="GO" id="GO:0003676">
    <property type="term" value="F:nucleic acid binding"/>
    <property type="evidence" value="ECO:0007669"/>
    <property type="project" value="InterPro"/>
</dbReference>
<keyword evidence="2" id="KW-1185">Reference proteome</keyword>
<dbReference type="Gene3D" id="3.30.420.10">
    <property type="entry name" value="Ribonuclease H-like superfamily/Ribonuclease H"/>
    <property type="match status" value="1"/>
</dbReference>